<protein>
    <recommendedName>
        <fullName evidence="3">Exonuclease domain-containing protein</fullName>
    </recommendedName>
</protein>
<accession>A0A317VZT7</accession>
<name>A0A317VZT7_9EURO</name>
<sequence length="135" mass="15041">MMGTLFLRCYGGIETNGETPSKISEYITNVCRYSKSDIQILSWFSAHDMQCFLRILSGKDKLIQSKFSHLNASNFQGVNLGELCRKLLPKLPSKQLQAVNEYLVGHKGTSAKNYHNASYDTGAVAEIVEALVHLV</sequence>
<dbReference type="Proteomes" id="UP000247233">
    <property type="component" value="Unassembled WGS sequence"/>
</dbReference>
<reference evidence="1 2" key="1">
    <citation type="submission" date="2016-12" db="EMBL/GenBank/DDBJ databases">
        <title>The genomes of Aspergillus section Nigri reveals drivers in fungal speciation.</title>
        <authorList>
            <consortium name="DOE Joint Genome Institute"/>
            <person name="Vesth T.C."/>
            <person name="Nybo J."/>
            <person name="Theobald S."/>
            <person name="Brandl J."/>
            <person name="Frisvad J.C."/>
            <person name="Nielsen K.F."/>
            <person name="Lyhne E.K."/>
            <person name="Kogle M.E."/>
            <person name="Kuo A."/>
            <person name="Riley R."/>
            <person name="Clum A."/>
            <person name="Nolan M."/>
            <person name="Lipzen A."/>
            <person name="Salamov A."/>
            <person name="Henrissat B."/>
            <person name="Wiebenga A."/>
            <person name="De Vries R.P."/>
            <person name="Grigoriev I.V."/>
            <person name="Mortensen U.H."/>
            <person name="Andersen M.R."/>
            <person name="Baker S.E."/>
        </authorList>
    </citation>
    <scope>NUCLEOTIDE SEQUENCE [LARGE SCALE GENOMIC DNA]</scope>
    <source>
        <strain evidence="1 2">CBS 117.55</strain>
    </source>
</reference>
<dbReference type="STRING" id="1448321.A0A317VZT7"/>
<dbReference type="EMBL" id="MSFL01000016">
    <property type="protein sequence ID" value="PWY79275.1"/>
    <property type="molecule type" value="Genomic_DNA"/>
</dbReference>
<keyword evidence="2" id="KW-1185">Reference proteome</keyword>
<gene>
    <name evidence="1" type="ORF">BO70DRAFT_363033</name>
</gene>
<organism evidence="1 2">
    <name type="scientific">Aspergillus heteromorphus CBS 117.55</name>
    <dbReference type="NCBI Taxonomy" id="1448321"/>
    <lineage>
        <taxon>Eukaryota</taxon>
        <taxon>Fungi</taxon>
        <taxon>Dikarya</taxon>
        <taxon>Ascomycota</taxon>
        <taxon>Pezizomycotina</taxon>
        <taxon>Eurotiomycetes</taxon>
        <taxon>Eurotiomycetidae</taxon>
        <taxon>Eurotiales</taxon>
        <taxon>Aspergillaceae</taxon>
        <taxon>Aspergillus</taxon>
        <taxon>Aspergillus subgen. Circumdati</taxon>
    </lineage>
</organism>
<dbReference type="RefSeq" id="XP_025398495.1">
    <property type="nucleotide sequence ID" value="XM_025543469.1"/>
</dbReference>
<evidence type="ECO:0008006" key="3">
    <source>
        <dbReference type="Google" id="ProtNLM"/>
    </source>
</evidence>
<evidence type="ECO:0000313" key="1">
    <source>
        <dbReference type="EMBL" id="PWY79275.1"/>
    </source>
</evidence>
<dbReference type="OrthoDB" id="4479638at2759"/>
<dbReference type="AlphaFoldDB" id="A0A317VZT7"/>
<dbReference type="VEuPathDB" id="FungiDB:BO70DRAFT_363033"/>
<evidence type="ECO:0000313" key="2">
    <source>
        <dbReference type="Proteomes" id="UP000247233"/>
    </source>
</evidence>
<comment type="caution">
    <text evidence="1">The sequence shown here is derived from an EMBL/GenBank/DDBJ whole genome shotgun (WGS) entry which is preliminary data.</text>
</comment>
<proteinExistence type="predicted"/>
<dbReference type="GeneID" id="37065706"/>